<dbReference type="Pfam" id="PF12080">
    <property type="entry name" value="GldM_4th"/>
    <property type="match status" value="1"/>
</dbReference>
<dbReference type="InterPro" id="IPR022719">
    <property type="entry name" value="Motility-assoc_prot_GldM_C"/>
</dbReference>
<dbReference type="InterPro" id="IPR048405">
    <property type="entry name" value="GldM_Ig-like-1"/>
</dbReference>
<dbReference type="EMBL" id="JAIXNE010000005">
    <property type="protein sequence ID" value="MCA6078320.1"/>
    <property type="molecule type" value="Genomic_DNA"/>
</dbReference>
<evidence type="ECO:0000313" key="6">
    <source>
        <dbReference type="Proteomes" id="UP001139409"/>
    </source>
</evidence>
<dbReference type="InterPro" id="IPR048406">
    <property type="entry name" value="GldM_Ig-like-2"/>
</dbReference>
<organism evidence="5 6">
    <name type="scientific">Fulvivirga sedimenti</name>
    <dbReference type="NCBI Taxonomy" id="2879465"/>
    <lineage>
        <taxon>Bacteria</taxon>
        <taxon>Pseudomonadati</taxon>
        <taxon>Bacteroidota</taxon>
        <taxon>Cytophagia</taxon>
        <taxon>Cytophagales</taxon>
        <taxon>Fulvivirgaceae</taxon>
        <taxon>Fulvivirga</taxon>
    </lineage>
</organism>
<proteinExistence type="predicted"/>
<dbReference type="Proteomes" id="UP001139409">
    <property type="component" value="Unassembled WGS sequence"/>
</dbReference>
<keyword evidence="6" id="KW-1185">Reference proteome</keyword>
<evidence type="ECO:0000313" key="5">
    <source>
        <dbReference type="EMBL" id="MCA6078320.1"/>
    </source>
</evidence>
<dbReference type="NCBIfam" id="TIGR03517">
    <property type="entry name" value="GldM_gliding"/>
    <property type="match status" value="1"/>
</dbReference>
<feature type="domain" description="Gliding motility-associated protein GldM N-terminal" evidence="2">
    <location>
        <begin position="32"/>
        <end position="217"/>
    </location>
</feature>
<feature type="domain" description="Gliding motility-associated protein GldM first immunoglobulin-like" evidence="3">
    <location>
        <begin position="222"/>
        <end position="327"/>
    </location>
</feature>
<gene>
    <name evidence="5" type="primary">gldM</name>
    <name evidence="5" type="ORF">LDX50_25835</name>
</gene>
<dbReference type="Pfam" id="PF12081">
    <property type="entry name" value="GldM_1st"/>
    <property type="match status" value="1"/>
</dbReference>
<evidence type="ECO:0000259" key="3">
    <source>
        <dbReference type="Pfam" id="PF21601"/>
    </source>
</evidence>
<evidence type="ECO:0000259" key="1">
    <source>
        <dbReference type="Pfam" id="PF12080"/>
    </source>
</evidence>
<evidence type="ECO:0000259" key="4">
    <source>
        <dbReference type="Pfam" id="PF21602"/>
    </source>
</evidence>
<dbReference type="Pfam" id="PF21602">
    <property type="entry name" value="GldM_3rd"/>
    <property type="match status" value="1"/>
</dbReference>
<dbReference type="AlphaFoldDB" id="A0A9X1KZI9"/>
<feature type="domain" description="Gliding motility-associated protein GldM C-terminal" evidence="1">
    <location>
        <begin position="411"/>
        <end position="518"/>
    </location>
</feature>
<reference evidence="5" key="1">
    <citation type="submission" date="2021-09" db="EMBL/GenBank/DDBJ databases">
        <title>Fulvivirga sp. isolated from coastal sediment.</title>
        <authorList>
            <person name="Yu H."/>
        </authorList>
    </citation>
    <scope>NUCLEOTIDE SEQUENCE</scope>
    <source>
        <strain evidence="5">1062</strain>
    </source>
</reference>
<comment type="caution">
    <text evidence="5">The sequence shown here is derived from an EMBL/GenBank/DDBJ whole genome shotgun (WGS) entry which is preliminary data.</text>
</comment>
<dbReference type="InterPro" id="IPR022720">
    <property type="entry name" value="Motility-assoc_prot_GldM_N"/>
</dbReference>
<dbReference type="Pfam" id="PF21601">
    <property type="entry name" value="GldM_2nd"/>
    <property type="match status" value="1"/>
</dbReference>
<protein>
    <submittedName>
        <fullName evidence="5">Gliding motility protein GldM</fullName>
    </submittedName>
</protein>
<evidence type="ECO:0000259" key="2">
    <source>
        <dbReference type="Pfam" id="PF12081"/>
    </source>
</evidence>
<dbReference type="InterPro" id="IPR019859">
    <property type="entry name" value="Motility-assoc_prot_GldM"/>
</dbReference>
<feature type="domain" description="Gliding motility-associated protein GldM second immunoglobulin-like" evidence="4">
    <location>
        <begin position="329"/>
        <end position="408"/>
    </location>
</feature>
<sequence>MAGRKETPRQKMIGMMYLVLTAMLALNVSSAVLDKFTIFNSTLESLAKESASANNQLVANIQATVTEKGNRAADIKALKKAQEVRTMTADLIKEMEGLKEQIVSETGGLDENGNFKAASDVEKVASMMLAPDKGKGKQFEADLDNFVKKLQELTGKEFPTLTPDAKDMDMFKNNPDQKNKDFLTLTFADAPMVAGMATISQLETQVLEYEADALGLIAEEVGAKDVEFTTIVPLIRPNSNVVASGAKFEAELFITAAASGANPVFKYNGKQVEKGVTEGGIEFGKIEFTASANNYDPKTLLSEQSITASIELNDTTYNMVHKYFVAKPVVQVKSAALQALYQNCGNELDIQVPALGTSYNPSFSSNDADVRKGNRTGLVTVIPKGRSKVKLNVSNNGSLLSTESFDVKKVPPPNIVITSRGKPVTGDGATAAAISTLTVSAEADENFKREVPKDARYRVNKVTVKLARSGRAVRTEDFTTENIDLRQWRSQLRPGDAIIINVERVTRRTFTGENERARPLTEIYTIPIN</sequence>
<dbReference type="RefSeq" id="WP_225699174.1">
    <property type="nucleotide sequence ID" value="NZ_JAIXNE010000005.1"/>
</dbReference>
<accession>A0A9X1KZI9</accession>
<name>A0A9X1KZI9_9BACT</name>